<evidence type="ECO:0000313" key="4">
    <source>
        <dbReference type="Proteomes" id="UP000078200"/>
    </source>
</evidence>
<dbReference type="VEuPathDB" id="VectorBase:GAUT017209"/>
<evidence type="ECO:0000313" key="3">
    <source>
        <dbReference type="EnsemblMetazoa" id="GAUT017209-PA"/>
    </source>
</evidence>
<keyword evidence="2" id="KW-0812">Transmembrane</keyword>
<evidence type="ECO:0000256" key="1">
    <source>
        <dbReference type="SAM" id="MobiDB-lite"/>
    </source>
</evidence>
<organism evidence="3 4">
    <name type="scientific">Glossina austeni</name>
    <name type="common">Savannah tsetse fly</name>
    <dbReference type="NCBI Taxonomy" id="7395"/>
    <lineage>
        <taxon>Eukaryota</taxon>
        <taxon>Metazoa</taxon>
        <taxon>Ecdysozoa</taxon>
        <taxon>Arthropoda</taxon>
        <taxon>Hexapoda</taxon>
        <taxon>Insecta</taxon>
        <taxon>Pterygota</taxon>
        <taxon>Neoptera</taxon>
        <taxon>Endopterygota</taxon>
        <taxon>Diptera</taxon>
        <taxon>Brachycera</taxon>
        <taxon>Muscomorpha</taxon>
        <taxon>Hippoboscoidea</taxon>
        <taxon>Glossinidae</taxon>
        <taxon>Glossina</taxon>
    </lineage>
</organism>
<dbReference type="AlphaFoldDB" id="A0A1A9UVN5"/>
<feature type="transmembrane region" description="Helical" evidence="2">
    <location>
        <begin position="81"/>
        <end position="103"/>
    </location>
</feature>
<proteinExistence type="predicted"/>
<keyword evidence="2" id="KW-0472">Membrane</keyword>
<keyword evidence="2" id="KW-1133">Transmembrane helix</keyword>
<evidence type="ECO:0000256" key="2">
    <source>
        <dbReference type="SAM" id="Phobius"/>
    </source>
</evidence>
<dbReference type="Proteomes" id="UP000078200">
    <property type="component" value="Unassembled WGS sequence"/>
</dbReference>
<protein>
    <submittedName>
        <fullName evidence="3">Uncharacterized protein</fullName>
    </submittedName>
</protein>
<reference evidence="3" key="1">
    <citation type="submission" date="2020-05" db="UniProtKB">
        <authorList>
            <consortium name="EnsemblMetazoa"/>
        </authorList>
    </citation>
    <scope>IDENTIFICATION</scope>
    <source>
        <strain evidence="3">TTRI</strain>
    </source>
</reference>
<sequence length="118" mass="12395">MIADSRKSSSEIVLISFANMSVVDKTSTSDSDRAMSPAQSEDSGLAPERGTTYATITLPRDNTTNIGITLADDGYFSVDGVCWLLLIGFTCIVFCAVPLFGLAPTGSVLTVPRNAVIG</sequence>
<name>A0A1A9UVN5_GLOAU</name>
<feature type="region of interest" description="Disordered" evidence="1">
    <location>
        <begin position="27"/>
        <end position="49"/>
    </location>
</feature>
<dbReference type="EnsemblMetazoa" id="GAUT017209-RA">
    <property type="protein sequence ID" value="GAUT017209-PA"/>
    <property type="gene ID" value="GAUT017209"/>
</dbReference>
<keyword evidence="4" id="KW-1185">Reference proteome</keyword>
<accession>A0A1A9UVN5</accession>